<feature type="region of interest" description="Disordered" evidence="1">
    <location>
        <begin position="751"/>
        <end position="775"/>
    </location>
</feature>
<feature type="compositionally biased region" description="Basic and acidic residues" evidence="1">
    <location>
        <begin position="324"/>
        <end position="339"/>
    </location>
</feature>
<feature type="transmembrane region" description="Helical" evidence="2">
    <location>
        <begin position="791"/>
        <end position="815"/>
    </location>
</feature>
<feature type="region of interest" description="Disordered" evidence="1">
    <location>
        <begin position="272"/>
        <end position="655"/>
    </location>
</feature>
<reference evidence="3 4" key="1">
    <citation type="submission" date="2014-03" db="EMBL/GenBank/DDBJ databases">
        <title>The Genome Sequence of Plasmodium fragile nilgiri.</title>
        <authorList>
            <consortium name="The Broad Institute Genomics Platform"/>
            <consortium name="The Broad Institute Genome Sequencing Center for Infectious Disease"/>
            <person name="Neafsey D."/>
            <person name="Duraisingh M."/>
            <person name="Young S.K."/>
            <person name="Zeng Q."/>
            <person name="Gargeya S."/>
            <person name="Abouelleil A."/>
            <person name="Alvarado L."/>
            <person name="Chapman S.B."/>
            <person name="Gainer-Dewar J."/>
            <person name="Goldberg J."/>
            <person name="Griggs A."/>
            <person name="Gujja S."/>
            <person name="Hansen M."/>
            <person name="Howarth C."/>
            <person name="Imamovic A."/>
            <person name="Larimer J."/>
            <person name="Pearson M."/>
            <person name="Poon T.W."/>
            <person name="Priest M."/>
            <person name="Roberts A."/>
            <person name="Saif S."/>
            <person name="Shea T."/>
            <person name="Sykes S."/>
            <person name="Wortman J."/>
            <person name="Nusbaum C."/>
            <person name="Birren B."/>
        </authorList>
    </citation>
    <scope>NUCLEOTIDE SEQUENCE [LARGE SCALE GENOMIC DNA]</scope>
    <source>
        <strain evidence="4">nilgiri</strain>
    </source>
</reference>
<feature type="compositionally biased region" description="Pro residues" evidence="1">
    <location>
        <begin position="584"/>
        <end position="596"/>
    </location>
</feature>
<feature type="compositionally biased region" description="Gly residues" evidence="1">
    <location>
        <begin position="614"/>
        <end position="640"/>
    </location>
</feature>
<protein>
    <recommendedName>
        <fullName evidence="5">Schizont-infected cell agglutination extracellular alpha domain-containing protein</fullName>
    </recommendedName>
</protein>
<feature type="compositionally biased region" description="Acidic residues" evidence="1">
    <location>
        <begin position="313"/>
        <end position="323"/>
    </location>
</feature>
<evidence type="ECO:0000256" key="1">
    <source>
        <dbReference type="SAM" id="MobiDB-lite"/>
    </source>
</evidence>
<name>A0A0D9QD89_PLAFR</name>
<feature type="compositionally biased region" description="Basic and acidic residues" evidence="1">
    <location>
        <begin position="447"/>
        <end position="458"/>
    </location>
</feature>
<evidence type="ECO:0000313" key="3">
    <source>
        <dbReference type="EMBL" id="KJP84944.1"/>
    </source>
</evidence>
<keyword evidence="2" id="KW-1133">Transmembrane helix</keyword>
<feature type="transmembrane region" description="Helical" evidence="2">
    <location>
        <begin position="835"/>
        <end position="854"/>
    </location>
</feature>
<accession>A0A0D9QD89</accession>
<evidence type="ECO:0000256" key="2">
    <source>
        <dbReference type="SAM" id="Phobius"/>
    </source>
</evidence>
<feature type="region of interest" description="Disordered" evidence="1">
    <location>
        <begin position="869"/>
        <end position="892"/>
    </location>
</feature>
<organism evidence="3 4">
    <name type="scientific">Plasmodium fragile</name>
    <dbReference type="NCBI Taxonomy" id="5857"/>
    <lineage>
        <taxon>Eukaryota</taxon>
        <taxon>Sar</taxon>
        <taxon>Alveolata</taxon>
        <taxon>Apicomplexa</taxon>
        <taxon>Aconoidasida</taxon>
        <taxon>Haemosporida</taxon>
        <taxon>Plasmodiidae</taxon>
        <taxon>Plasmodium</taxon>
        <taxon>Plasmodium (Plasmodium)</taxon>
    </lineage>
</organism>
<dbReference type="VEuPathDB" id="PlasmoDB:AK88_05422"/>
<dbReference type="Proteomes" id="UP000054561">
    <property type="component" value="Unassembled WGS sequence"/>
</dbReference>
<evidence type="ECO:0008006" key="5">
    <source>
        <dbReference type="Google" id="ProtNLM"/>
    </source>
</evidence>
<sequence length="892" mass="94809">MGSADFAHALAQWVLDAGIYDQHKYEEAVWNKTKEVMAEFVNYMDERFILEYASNCGNAGWNHPDFPTHGDIYFGQTVGDKIVCVLMVGALFFMNEWTIKEMTRQPEDPISESIRQHLRCIIVHMFSAVLDAYVCPSARGTSYAWKSMQGMHSGTGGWAAGLVQEGICGKETFAHGKMRTLDLNAEVKEWLGQNSRLQQAIQRMKGDAECGTKWDSKWKLEDILAPGNTQDTPGSQIVQIVHDLKAGLGEVFTQIATPLQDTLVQRARAQKAPLANDGKNGQTATKAATTPSKAPTVEVCVCGHDGSGRGDEARDDEDEDAEQEDAKAGTDKNKKKEDSSNGQVVTTTPEVPPTKVPEVPKAVVPEKNTPQAGSGPDSKGRNDEGLPDALPQPPSATGGTGGEGQGPGQGPGPGQPPPPSPQQEGSPPGNNSRKEPPASAAGTSGPKVDEDGNKHNPKVDAPTPGEKERKVVESKTAETLLGTAVITTEITTTTYDPTGGVGMDTINKLLQEQEKKEKRTEEASNEPTKSAVVPDTKSTDSAGDSSKTKAADGESRNTENTKVEDHQPGSTGVQDAVVDGGNDDPPPLNPPKPKPNPDQSGSSGSFSDADLADGVGGGEQKGGASGGGGGAAVGGSGGRGADAAVTPDIPSVPPGLTWEDIKPYTPAIIPAVVGIAVIAFFLRNASTLGTSSANGTSQFDMVHGTTVGTTTVSLSDGTDVGKRGQRKFYEGCATGSPATNTMFDNMRRKLQSRDKVNKPQHKKKSVHDGTTGNSCRRGLKKCKRCKMWRRVWLGLIVVATVLYTFLISPAAQSIVQTSLMSQGAQLGLWMLMGTYGAFVLIVIVYCCVLICFCCSKTGKCLLDKIWKKKEKEEAPTETEKNEAEVNKESKKT</sequence>
<keyword evidence="2" id="KW-0812">Transmembrane</keyword>
<keyword evidence="4" id="KW-1185">Reference proteome</keyword>
<feature type="transmembrane region" description="Helical" evidence="2">
    <location>
        <begin position="664"/>
        <end position="682"/>
    </location>
</feature>
<dbReference type="AlphaFoldDB" id="A0A0D9QD89"/>
<dbReference type="RefSeq" id="XP_012338447.1">
    <property type="nucleotide sequence ID" value="XM_012483024.1"/>
</dbReference>
<feature type="compositionally biased region" description="Gly residues" evidence="1">
    <location>
        <begin position="398"/>
        <end position="412"/>
    </location>
</feature>
<feature type="compositionally biased region" description="Low complexity" evidence="1">
    <location>
        <begin position="482"/>
        <end position="498"/>
    </location>
</feature>
<feature type="compositionally biased region" description="Basic and acidic residues" evidence="1">
    <location>
        <begin position="546"/>
        <end position="567"/>
    </location>
</feature>
<proteinExistence type="predicted"/>
<dbReference type="EMBL" id="KQ001770">
    <property type="protein sequence ID" value="KJP84944.1"/>
    <property type="molecule type" value="Genomic_DNA"/>
</dbReference>
<dbReference type="GeneID" id="24270736"/>
<feature type="compositionally biased region" description="Basic and acidic residues" evidence="1">
    <location>
        <begin position="511"/>
        <end position="522"/>
    </location>
</feature>
<feature type="compositionally biased region" description="Basic and acidic residues" evidence="1">
    <location>
        <begin position="465"/>
        <end position="476"/>
    </location>
</feature>
<gene>
    <name evidence="3" type="ORF">AK88_05422</name>
</gene>
<keyword evidence="2" id="KW-0472">Membrane</keyword>
<feature type="compositionally biased region" description="Low complexity" evidence="1">
    <location>
        <begin position="283"/>
        <end position="296"/>
    </location>
</feature>
<evidence type="ECO:0000313" key="4">
    <source>
        <dbReference type="Proteomes" id="UP000054561"/>
    </source>
</evidence>
<feature type="compositionally biased region" description="Low complexity" evidence="1">
    <location>
        <begin position="356"/>
        <end position="367"/>
    </location>
</feature>